<accession>A0ABP9LKZ7</accession>
<organism evidence="2 3">
    <name type="scientific">Streptomyces similanensis</name>
    <dbReference type="NCBI Taxonomy" id="1274988"/>
    <lineage>
        <taxon>Bacteria</taxon>
        <taxon>Bacillati</taxon>
        <taxon>Actinomycetota</taxon>
        <taxon>Actinomycetes</taxon>
        <taxon>Kitasatosporales</taxon>
        <taxon>Streptomycetaceae</taxon>
        <taxon>Streptomyces</taxon>
    </lineage>
</organism>
<keyword evidence="3" id="KW-1185">Reference proteome</keyword>
<reference evidence="3" key="1">
    <citation type="journal article" date="2019" name="Int. J. Syst. Evol. Microbiol.">
        <title>The Global Catalogue of Microorganisms (GCM) 10K type strain sequencing project: providing services to taxonomists for standard genome sequencing and annotation.</title>
        <authorList>
            <consortium name="The Broad Institute Genomics Platform"/>
            <consortium name="The Broad Institute Genome Sequencing Center for Infectious Disease"/>
            <person name="Wu L."/>
            <person name="Ma J."/>
        </authorList>
    </citation>
    <scope>NUCLEOTIDE SEQUENCE [LARGE SCALE GENOMIC DNA]</scope>
    <source>
        <strain evidence="3">JCM 18410</strain>
    </source>
</reference>
<dbReference type="EMBL" id="BAABKC010000135">
    <property type="protein sequence ID" value="GAA5080414.1"/>
    <property type="molecule type" value="Genomic_DNA"/>
</dbReference>
<evidence type="ECO:0000256" key="1">
    <source>
        <dbReference type="SAM" id="MobiDB-lite"/>
    </source>
</evidence>
<gene>
    <name evidence="2" type="ORF">GCM10023336_73680</name>
</gene>
<sequence length="94" mass="10136">MRAECARSSSRSTTLPWSRVPPPSIVPAPVSRVVIERQAAPGSATPHHLSFPRAHRRDNRAAQAKLPASRIRANRDVVTCAAPRTALITLLPVG</sequence>
<evidence type="ECO:0000313" key="2">
    <source>
        <dbReference type="EMBL" id="GAA5080414.1"/>
    </source>
</evidence>
<feature type="region of interest" description="Disordered" evidence="1">
    <location>
        <begin position="1"/>
        <end position="22"/>
    </location>
</feature>
<proteinExistence type="predicted"/>
<feature type="compositionally biased region" description="Polar residues" evidence="1">
    <location>
        <begin position="7"/>
        <end position="16"/>
    </location>
</feature>
<evidence type="ECO:0000313" key="3">
    <source>
        <dbReference type="Proteomes" id="UP001500124"/>
    </source>
</evidence>
<comment type="caution">
    <text evidence="2">The sequence shown here is derived from an EMBL/GenBank/DDBJ whole genome shotgun (WGS) entry which is preliminary data.</text>
</comment>
<protein>
    <submittedName>
        <fullName evidence="2">Uncharacterized protein</fullName>
    </submittedName>
</protein>
<name>A0ABP9LKZ7_9ACTN</name>
<dbReference type="Proteomes" id="UP001500124">
    <property type="component" value="Unassembled WGS sequence"/>
</dbReference>